<dbReference type="PANTHER" id="PTHR35803">
    <property type="entry name" value="GLUCAN 1,4-ALPHA-GLUCOSIDASE SUSB-RELATED"/>
    <property type="match status" value="1"/>
</dbReference>
<evidence type="ECO:0000259" key="3">
    <source>
        <dbReference type="Pfam" id="PF10566"/>
    </source>
</evidence>
<dbReference type="Pfam" id="PF14508">
    <property type="entry name" value="GH97_N"/>
    <property type="match status" value="1"/>
</dbReference>
<reference evidence="6 7" key="1">
    <citation type="submission" date="2017-07" db="EMBL/GenBank/DDBJ databases">
        <authorList>
            <person name="Sun Z.S."/>
            <person name="Albrecht U."/>
            <person name="Echele G."/>
            <person name="Lee C.C."/>
        </authorList>
    </citation>
    <scope>NUCLEOTIDE SEQUENCE [LARGE SCALE GENOMIC DNA]</scope>
    <source>
        <strain evidence="6 7">CGMCC 1.12710</strain>
    </source>
</reference>
<dbReference type="InterPro" id="IPR029486">
    <property type="entry name" value="GH97_N"/>
</dbReference>
<dbReference type="InterPro" id="IPR017853">
    <property type="entry name" value="GH"/>
</dbReference>
<dbReference type="InterPro" id="IPR013780">
    <property type="entry name" value="Glyco_hydro_b"/>
</dbReference>
<dbReference type="GO" id="GO:0030246">
    <property type="term" value="F:carbohydrate binding"/>
    <property type="evidence" value="ECO:0007669"/>
    <property type="project" value="InterPro"/>
</dbReference>
<feature type="domain" description="Glycosyl-hydrolase 97 catalytic" evidence="3">
    <location>
        <begin position="317"/>
        <end position="481"/>
    </location>
</feature>
<keyword evidence="7" id="KW-1185">Reference proteome</keyword>
<feature type="domain" description="Glycosyl-hydrolase 97 N-terminal" evidence="4">
    <location>
        <begin position="45"/>
        <end position="298"/>
    </location>
</feature>
<dbReference type="InterPro" id="IPR052720">
    <property type="entry name" value="Glycosyl_hydrolase_97"/>
</dbReference>
<evidence type="ECO:0000256" key="2">
    <source>
        <dbReference type="ARBA" id="ARBA00023295"/>
    </source>
</evidence>
<dbReference type="InterPro" id="IPR019563">
    <property type="entry name" value="GH97_catalytic"/>
</dbReference>
<feature type="domain" description="Glycosyl-hydrolase 97 C-terminal oligomerisation" evidence="5">
    <location>
        <begin position="579"/>
        <end position="673"/>
    </location>
</feature>
<sequence length="676" mass="73933">MTGNSISPRASAMFSAVRLIAFVAGFFVIYAPTGPASSAHAAESVASPDGGILATVDLDADGRPFYRIDYRGETLIADSALGLDFGQDGSFGDGLSLKAVSRRRGQGRFDLPGRARGIVAPWREMSVDLADGEGRVWRIVFRAYDEGVAFRYESARAPAYLYAERTGFFFAGEPVCHGVNIGRWNSSFEGEYDPAPASLIRPHHLYFAPLVCETGGAAFAIAESDLRDYAGMFLRGRDDGGMGVQIALPPRHDGLADSVGRRVAVKTATGRFRTPWRVVMIADHPGAFIESTLVSALAPAPSGDFSWVRPGKSAWDWWNGPTLAAVENPGVNDETERAFIDFAAEAGLEYALIDEGWYATQASPTTFHYRGQGDVTRMAGPHINIPALAAYAKERGVAILIWAHWRDVEEDMDAKFALFREWGVSGIKVDFMDRNDQEMVDFYHRLLATAARHGLSVNLHGAFPPAGLSRTYPNYLTQEGVLGAEYNKWSRRITSRHNVTLAFTRLILGPMDYTPGGFRNVSPEEFSPRFIAPQVMTTRGQALAMYVVYESPLAMVADTPDAYAQSPAGFDFIRLVPTDWDETRFLGGDIGEYVVVARRKGKRWFVGAMTNEAPREIDVPLDFLEAGARLWGARLWQDGADGPASLAVSQRDVFPGETLRLTLSADGGAALVLEPQ</sequence>
<evidence type="ECO:0000259" key="5">
    <source>
        <dbReference type="Pfam" id="PF14509"/>
    </source>
</evidence>
<dbReference type="EMBL" id="FZQA01000004">
    <property type="protein sequence ID" value="SNT74068.1"/>
    <property type="molecule type" value="Genomic_DNA"/>
</dbReference>
<dbReference type="OrthoDB" id="57532at2"/>
<proteinExistence type="predicted"/>
<dbReference type="GO" id="GO:0016798">
    <property type="term" value="F:hydrolase activity, acting on glycosyl bonds"/>
    <property type="evidence" value="ECO:0007669"/>
    <property type="project" value="UniProtKB-KW"/>
</dbReference>
<name>A0A239PVB7_9PROT</name>
<gene>
    <name evidence="6" type="ORF">SAMN06297382_1972</name>
</gene>
<organism evidence="6 7">
    <name type="scientific">Amphiplicatus metriothermophilus</name>
    <dbReference type="NCBI Taxonomy" id="1519374"/>
    <lineage>
        <taxon>Bacteria</taxon>
        <taxon>Pseudomonadati</taxon>
        <taxon>Pseudomonadota</taxon>
        <taxon>Alphaproteobacteria</taxon>
        <taxon>Parvularculales</taxon>
        <taxon>Parvularculaceae</taxon>
        <taxon>Amphiplicatus</taxon>
    </lineage>
</organism>
<dbReference type="Proteomes" id="UP000198346">
    <property type="component" value="Unassembled WGS sequence"/>
</dbReference>
<keyword evidence="1" id="KW-0378">Hydrolase</keyword>
<protein>
    <submittedName>
        <fullName evidence="6">Alpha-glucosidase</fullName>
    </submittedName>
</protein>
<accession>A0A239PVB7</accession>
<dbReference type="PANTHER" id="PTHR35803:SF2">
    <property type="entry name" value="RETAINING ALPHA-GALACTOSIDASE"/>
    <property type="match status" value="1"/>
</dbReference>
<dbReference type="Gene3D" id="3.20.20.70">
    <property type="entry name" value="Aldolase class I"/>
    <property type="match status" value="1"/>
</dbReference>
<dbReference type="AlphaFoldDB" id="A0A239PVB7"/>
<evidence type="ECO:0000313" key="6">
    <source>
        <dbReference type="EMBL" id="SNT74068.1"/>
    </source>
</evidence>
<dbReference type="Gene3D" id="2.60.40.1180">
    <property type="entry name" value="Golgi alpha-mannosidase II"/>
    <property type="match status" value="1"/>
</dbReference>
<dbReference type="InterPro" id="IPR013785">
    <property type="entry name" value="Aldolase_TIM"/>
</dbReference>
<keyword evidence="2" id="KW-0326">Glycosidase</keyword>
<dbReference type="InterPro" id="IPR029483">
    <property type="entry name" value="GH97_C"/>
</dbReference>
<dbReference type="InterPro" id="IPR014718">
    <property type="entry name" value="GH-type_carb-bd"/>
</dbReference>
<dbReference type="Pfam" id="PF10566">
    <property type="entry name" value="Glyco_hydro_97"/>
    <property type="match status" value="1"/>
</dbReference>
<dbReference type="Gene3D" id="2.70.98.10">
    <property type="match status" value="1"/>
</dbReference>
<evidence type="ECO:0000256" key="1">
    <source>
        <dbReference type="ARBA" id="ARBA00022801"/>
    </source>
</evidence>
<dbReference type="Pfam" id="PF14509">
    <property type="entry name" value="GH97_C"/>
    <property type="match status" value="1"/>
</dbReference>
<dbReference type="SUPFAM" id="SSF51445">
    <property type="entry name" value="(Trans)glycosidases"/>
    <property type="match status" value="1"/>
</dbReference>
<evidence type="ECO:0000313" key="7">
    <source>
        <dbReference type="Proteomes" id="UP000198346"/>
    </source>
</evidence>
<evidence type="ECO:0000259" key="4">
    <source>
        <dbReference type="Pfam" id="PF14508"/>
    </source>
</evidence>